<organism evidence="3 4">
    <name type="scientific">Paramecium primaurelia</name>
    <dbReference type="NCBI Taxonomy" id="5886"/>
    <lineage>
        <taxon>Eukaryota</taxon>
        <taxon>Sar</taxon>
        <taxon>Alveolata</taxon>
        <taxon>Ciliophora</taxon>
        <taxon>Intramacronucleata</taxon>
        <taxon>Oligohymenophorea</taxon>
        <taxon>Peniculida</taxon>
        <taxon>Parameciidae</taxon>
        <taxon>Paramecium</taxon>
    </lineage>
</organism>
<dbReference type="EMBL" id="CAJJDM010000066">
    <property type="protein sequence ID" value="CAD8080659.1"/>
    <property type="molecule type" value="Genomic_DNA"/>
</dbReference>
<evidence type="ECO:0000313" key="4">
    <source>
        <dbReference type="Proteomes" id="UP000688137"/>
    </source>
</evidence>
<gene>
    <name evidence="3" type="ORF">PPRIM_AZ9-3.1.T0640086</name>
</gene>
<proteinExistence type="predicted"/>
<feature type="coiled-coil region" evidence="1">
    <location>
        <begin position="207"/>
        <end position="446"/>
    </location>
</feature>
<dbReference type="PROSITE" id="PS51840">
    <property type="entry name" value="C2_NT"/>
    <property type="match status" value="1"/>
</dbReference>
<feature type="coiled-coil region" evidence="1">
    <location>
        <begin position="470"/>
        <end position="497"/>
    </location>
</feature>
<accession>A0A8S1MLY1</accession>
<feature type="coiled-coil region" evidence="1">
    <location>
        <begin position="863"/>
        <end position="897"/>
    </location>
</feature>
<sequence length="1013" mass="118610">MNIRGFKFLVEATIINVQISVQFNCKIQVILKRGISFHSQLIQKGSQKLETQPTYELQKGIAIINETLNCTISVNLGADGKFEEKKTQIIVILVTDKGQKNAGMHNLNLSQYLNQQQFEFQEVMQLEKCPDKNAKVVVNFKIKQIGEIDQELETIDQSLDTSQVSIQTPKKIIQESKNDNSDKKNQDSDLNHQIQKLKLKLNDTIDKEHHQEIILNYEQQLQEQNTKLKTIINENTMINAQLKAKSFIIEQQTNEIAQLKSQLSEYEFDNQENQENQKTQINILNEKNINLENQVKELKQEINNLNIIIQELQNNNRKESFNSNENDQIDQLNEEIEGLKKQIKEKNEQIQNLKNLTSGTIMALQQRNESLEKRLNEQKDIIEKLKNQEQAIKSNDSSILVEELQSALSIKKHDIETLQQKYEQELAKKEEIVQNLQHKLEESMRKELDTSKTSQDSKNQAYQLEKQIEVSTNQQDKSKVEQQMARLRSQVQQWQSKWESNLKVLSDYNNEVQQMQRQIADVPSFIDDQKELPDQLLSLKRAIQGKLQGYQQQQASLEQKVQQLQQELEMCQYKLKMEQSQQCSDSQFQQQMHAHSEEIQRLNYALQQQTDELQCLREQSEQQKQTELDISKQLEETKSQLNNVRQNMMKCKQQLAEALQEKVLLQAKMAEQQKSIKEKNQEILKGQELIAELEQYNIQMEETITQTLDQYKIQNQQTKQSYEKEKKWRLELQEQIKILKDQLSKFQQGIGTPQKITQEKQQQCNCQEQLKQNQQYIEELQQQIAELQILKLEQGIQRNSIIQIRTSTYASKRESLIHQQFEDLNKKDDALVNQRNIQQNEIGRIRELEEYIYHLTNEKIKVSKDYQTELERVLSANDELERKCIKLLQELELCKIKIGDIFNAAIEIGGTPLVDKLQIAFAYIFSSSSIQNLILKQVKLQAFLMILLILILQYLLKDGEANAELCDFIDSTIGIKKTSILVQKESKGRNKLIQIEIKFKDINEFYEIIKKGL</sequence>
<keyword evidence="1" id="KW-0175">Coiled coil</keyword>
<name>A0A8S1MLY1_PARPR</name>
<dbReference type="OMA" id="KTQINIL"/>
<comment type="caution">
    <text evidence="3">The sequence shown here is derived from an EMBL/GenBank/DDBJ whole genome shotgun (WGS) entry which is preliminary data.</text>
</comment>
<evidence type="ECO:0000256" key="1">
    <source>
        <dbReference type="SAM" id="Coils"/>
    </source>
</evidence>
<keyword evidence="4" id="KW-1185">Reference proteome</keyword>
<dbReference type="AlphaFoldDB" id="A0A8S1MLY1"/>
<feature type="coiled-coil region" evidence="1">
    <location>
        <begin position="540"/>
        <end position="797"/>
    </location>
</feature>
<dbReference type="Pfam" id="PF10358">
    <property type="entry name" value="NT-C2"/>
    <property type="match status" value="1"/>
</dbReference>
<feature type="domain" description="C2 NT-type" evidence="2">
    <location>
        <begin position="1"/>
        <end position="144"/>
    </location>
</feature>
<reference evidence="3" key="1">
    <citation type="submission" date="2021-01" db="EMBL/GenBank/DDBJ databases">
        <authorList>
            <consortium name="Genoscope - CEA"/>
            <person name="William W."/>
        </authorList>
    </citation>
    <scope>NUCLEOTIDE SEQUENCE</scope>
</reference>
<dbReference type="Proteomes" id="UP000688137">
    <property type="component" value="Unassembled WGS sequence"/>
</dbReference>
<evidence type="ECO:0000259" key="2">
    <source>
        <dbReference type="PROSITE" id="PS51840"/>
    </source>
</evidence>
<protein>
    <recommendedName>
        <fullName evidence="2">C2 NT-type domain-containing protein</fullName>
    </recommendedName>
</protein>
<dbReference type="InterPro" id="IPR019448">
    <property type="entry name" value="NT-C2"/>
</dbReference>
<evidence type="ECO:0000313" key="3">
    <source>
        <dbReference type="EMBL" id="CAD8080659.1"/>
    </source>
</evidence>